<protein>
    <recommendedName>
        <fullName evidence="8">Mannose-P-dolichol utilization defect 1 protein homolog</fullName>
    </recommendedName>
</protein>
<dbReference type="InterPro" id="IPR006603">
    <property type="entry name" value="PQ-loop_rpt"/>
</dbReference>
<evidence type="ECO:0000313" key="10">
    <source>
        <dbReference type="EMBL" id="KAK9907948.1"/>
    </source>
</evidence>
<dbReference type="EMBL" id="JALJOT010000008">
    <property type="protein sequence ID" value="KAK9907948.1"/>
    <property type="molecule type" value="Genomic_DNA"/>
</dbReference>
<evidence type="ECO:0000256" key="2">
    <source>
        <dbReference type="ARBA" id="ARBA00022448"/>
    </source>
</evidence>
<keyword evidence="6 8" id="KW-0472">Membrane</keyword>
<evidence type="ECO:0000256" key="8">
    <source>
        <dbReference type="PIRNR" id="PIRNR023381"/>
    </source>
</evidence>
<organism evidence="10 11">
    <name type="scientific">Coccomyxa subellipsoidea</name>
    <dbReference type="NCBI Taxonomy" id="248742"/>
    <lineage>
        <taxon>Eukaryota</taxon>
        <taxon>Viridiplantae</taxon>
        <taxon>Chlorophyta</taxon>
        <taxon>core chlorophytes</taxon>
        <taxon>Trebouxiophyceae</taxon>
        <taxon>Trebouxiophyceae incertae sedis</taxon>
        <taxon>Coccomyxaceae</taxon>
        <taxon>Coccomyxa</taxon>
    </lineage>
</organism>
<comment type="caution">
    <text evidence="10">The sequence shown here is derived from an EMBL/GenBank/DDBJ whole genome shotgun (WGS) entry which is preliminary data.</text>
</comment>
<dbReference type="Gene3D" id="1.20.1280.290">
    <property type="match status" value="2"/>
</dbReference>
<sequence length="234" mass="25185">MSLVILLQQCFEAVLHGHFPSTDLLKQTISKGLGFAIIAAACIVKVPQILKISQNQSAQGLSLLSFELEQLALTIHGTYGFILGLPFSAYGEAVVLVLQNSFLLAQIYVLSKSSVWRPFLAVGLFGTALACISAGTVTPAMIKVLYDLNNTIVLAARLPQIYQNYKSKSTGQLSGTVYVANFMGCIARIFTSLQEGGGYAMVRGFVLGLVLNGTLVSQIFLYRGSKAVPDKKIE</sequence>
<keyword evidence="11" id="KW-1185">Reference proteome</keyword>
<evidence type="ECO:0000256" key="4">
    <source>
        <dbReference type="ARBA" id="ARBA00022737"/>
    </source>
</evidence>
<dbReference type="Proteomes" id="UP001491310">
    <property type="component" value="Unassembled WGS sequence"/>
</dbReference>
<evidence type="ECO:0000256" key="7">
    <source>
        <dbReference type="ARBA" id="ARBA00038475"/>
    </source>
</evidence>
<evidence type="ECO:0000256" key="3">
    <source>
        <dbReference type="ARBA" id="ARBA00022692"/>
    </source>
</evidence>
<dbReference type="PANTHER" id="PTHR12226">
    <property type="entry name" value="MANNOSE-P-DOLICHOL UTILIZATION DEFECT 1 LEC35 -RELATED"/>
    <property type="match status" value="1"/>
</dbReference>
<accession>A0ABR2YM28</accession>
<evidence type="ECO:0000256" key="1">
    <source>
        <dbReference type="ARBA" id="ARBA00004141"/>
    </source>
</evidence>
<name>A0ABR2YM28_9CHLO</name>
<gene>
    <name evidence="10" type="ORF">WJX75_000403</name>
</gene>
<evidence type="ECO:0000313" key="11">
    <source>
        <dbReference type="Proteomes" id="UP001491310"/>
    </source>
</evidence>
<dbReference type="InterPro" id="IPR016817">
    <property type="entry name" value="MannP-dilichol_defect-1"/>
</dbReference>
<dbReference type="PANTHER" id="PTHR12226:SF2">
    <property type="entry name" value="MANNOSE-P-DOLICHOL UTILIZATION DEFECT 1 PROTEIN"/>
    <property type="match status" value="1"/>
</dbReference>
<reference evidence="10 11" key="1">
    <citation type="journal article" date="2024" name="Nat. Commun.">
        <title>Phylogenomics reveals the evolutionary origins of lichenization in chlorophyte algae.</title>
        <authorList>
            <person name="Puginier C."/>
            <person name="Libourel C."/>
            <person name="Otte J."/>
            <person name="Skaloud P."/>
            <person name="Haon M."/>
            <person name="Grisel S."/>
            <person name="Petersen M."/>
            <person name="Berrin J.G."/>
            <person name="Delaux P.M."/>
            <person name="Dal Grande F."/>
            <person name="Keller J."/>
        </authorList>
    </citation>
    <scope>NUCLEOTIDE SEQUENCE [LARGE SCALE GENOMIC DNA]</scope>
    <source>
        <strain evidence="10 11">SAG 216-7</strain>
    </source>
</reference>
<feature type="transmembrane region" description="Helical" evidence="9">
    <location>
        <begin position="71"/>
        <end position="87"/>
    </location>
</feature>
<evidence type="ECO:0000256" key="5">
    <source>
        <dbReference type="ARBA" id="ARBA00022989"/>
    </source>
</evidence>
<feature type="transmembrane region" description="Helical" evidence="9">
    <location>
        <begin position="200"/>
        <end position="222"/>
    </location>
</feature>
<dbReference type="Pfam" id="PF04193">
    <property type="entry name" value="PQ-loop"/>
    <property type="match status" value="2"/>
</dbReference>
<keyword evidence="5 8" id="KW-1133">Transmembrane helix</keyword>
<dbReference type="SMART" id="SM00679">
    <property type="entry name" value="CTNS"/>
    <property type="match status" value="2"/>
</dbReference>
<proteinExistence type="inferred from homology"/>
<comment type="subcellular location">
    <subcellularLocation>
        <location evidence="1 8">Membrane</location>
        <topology evidence="1 8">Multi-pass membrane protein</topology>
    </subcellularLocation>
</comment>
<comment type="similarity">
    <text evidence="7 8">Belongs to the MPDU1 (TC 2.A.43.3) family.</text>
</comment>
<keyword evidence="2" id="KW-0813">Transport</keyword>
<evidence type="ECO:0000256" key="9">
    <source>
        <dbReference type="SAM" id="Phobius"/>
    </source>
</evidence>
<evidence type="ECO:0000256" key="6">
    <source>
        <dbReference type="ARBA" id="ARBA00023136"/>
    </source>
</evidence>
<feature type="transmembrane region" description="Helical" evidence="9">
    <location>
        <begin position="118"/>
        <end position="142"/>
    </location>
</feature>
<dbReference type="PIRSF" id="PIRSF023381">
    <property type="entry name" value="MannP-dilichol_defect-1p"/>
    <property type="match status" value="1"/>
</dbReference>
<keyword evidence="4" id="KW-0677">Repeat</keyword>
<keyword evidence="3 8" id="KW-0812">Transmembrane</keyword>